<dbReference type="STRING" id="1125725.HMPREF1325_2104"/>
<dbReference type="EMBL" id="AVQI01000020">
    <property type="protein sequence ID" value="ERK04550.1"/>
    <property type="molecule type" value="Genomic_DNA"/>
</dbReference>
<reference evidence="3 4" key="1">
    <citation type="submission" date="2013-08" db="EMBL/GenBank/DDBJ databases">
        <authorList>
            <person name="Durkin A.S."/>
            <person name="Haft D.R."/>
            <person name="McCorrison J."/>
            <person name="Torralba M."/>
            <person name="Gillis M."/>
            <person name="Haft D.H."/>
            <person name="Methe B."/>
            <person name="Sutton G."/>
            <person name="Nelson K.E."/>
        </authorList>
    </citation>
    <scope>NUCLEOTIDE SEQUENCE [LARGE SCALE GENOMIC DNA]</scope>
    <source>
        <strain evidence="2 4">ATCC 35536</strain>
        <strain evidence="1 3">VPI DR56BR1116</strain>
    </source>
</reference>
<gene>
    <name evidence="2" type="ORF">HMPREF0860_0850</name>
    <name evidence="1" type="ORF">HMPREF1325_2104</name>
</gene>
<protein>
    <submittedName>
        <fullName evidence="1 2">Lipoprotein</fullName>
    </submittedName>
</protein>
<name>U1FNA5_TRESO</name>
<dbReference type="PROSITE" id="PS51257">
    <property type="entry name" value="PROKAR_LIPOPROTEIN"/>
    <property type="match status" value="1"/>
</dbReference>
<dbReference type="RefSeq" id="WP_021329660.1">
    <property type="nucleotide sequence ID" value="NZ_AUZJ01000013.1"/>
</dbReference>
<proteinExistence type="predicted"/>
<dbReference type="eggNOG" id="ENOG5032T5B">
    <property type="taxonomic scope" value="Bacteria"/>
</dbReference>
<evidence type="ECO:0000313" key="3">
    <source>
        <dbReference type="Proteomes" id="UP000016412"/>
    </source>
</evidence>
<keyword evidence="4" id="KW-1185">Reference proteome</keyword>
<dbReference type="AlphaFoldDB" id="U1FNA5"/>
<dbReference type="OrthoDB" id="359707at2"/>
<evidence type="ECO:0000313" key="4">
    <source>
        <dbReference type="Proteomes" id="UP000016646"/>
    </source>
</evidence>
<evidence type="ECO:0000313" key="2">
    <source>
        <dbReference type="EMBL" id="ERK04550.1"/>
    </source>
</evidence>
<dbReference type="PATRIC" id="fig|1125725.3.peg.546"/>
<keyword evidence="1" id="KW-0449">Lipoprotein</keyword>
<dbReference type="EMBL" id="AUZJ01000013">
    <property type="protein sequence ID" value="ERF61358.1"/>
    <property type="molecule type" value="Genomic_DNA"/>
</dbReference>
<accession>U1FNA5</accession>
<sequence length="169" mass="18993">MKKLINKLAAARRYIEPSIRIKLCVLLAVGMLSGCAKALPAQIKNALFSQKRNTGVVDLTRMSATMVYAEVFNMMVEPENYVGKTVKMNGMFYVYPDEKKGTYTFACIIMDATACCAQGIEFRLRGEHAYPADYPEPNTNITVQGTFYTYEEDGFTHTLLIDADMTVRK</sequence>
<evidence type="ECO:0000313" key="1">
    <source>
        <dbReference type="EMBL" id="ERF61358.1"/>
    </source>
</evidence>
<comment type="caution">
    <text evidence="1">The sequence shown here is derived from an EMBL/GenBank/DDBJ whole genome shotgun (WGS) entry which is preliminary data.</text>
</comment>
<dbReference type="Proteomes" id="UP000016646">
    <property type="component" value="Unassembled WGS sequence"/>
</dbReference>
<dbReference type="Proteomes" id="UP000016412">
    <property type="component" value="Unassembled WGS sequence"/>
</dbReference>
<organism evidence="1 3">
    <name type="scientific">Treponema socranskii subsp. socranskii VPI DR56BR1116 = ATCC 35536</name>
    <dbReference type="NCBI Taxonomy" id="1125725"/>
    <lineage>
        <taxon>Bacteria</taxon>
        <taxon>Pseudomonadati</taxon>
        <taxon>Spirochaetota</taxon>
        <taxon>Spirochaetia</taxon>
        <taxon>Spirochaetales</taxon>
        <taxon>Treponemataceae</taxon>
        <taxon>Treponema</taxon>
    </lineage>
</organism>